<dbReference type="SUPFAM" id="SSF53474">
    <property type="entry name" value="alpha/beta-Hydrolases"/>
    <property type="match status" value="1"/>
</dbReference>
<dbReference type="PANTHER" id="PTHR21661">
    <property type="entry name" value="EPOXIDE HYDROLASE 1-RELATED"/>
    <property type="match status" value="1"/>
</dbReference>
<gene>
    <name evidence="3" type="ORF">GCM10009838_37170</name>
</gene>
<evidence type="ECO:0008006" key="5">
    <source>
        <dbReference type="Google" id="ProtNLM"/>
    </source>
</evidence>
<evidence type="ECO:0000256" key="2">
    <source>
        <dbReference type="ARBA" id="ARBA00022801"/>
    </source>
</evidence>
<comment type="similarity">
    <text evidence="1">Belongs to the peptidase S33 family.</text>
</comment>
<dbReference type="InterPro" id="IPR029058">
    <property type="entry name" value="AB_hydrolase_fold"/>
</dbReference>
<dbReference type="EMBL" id="BAAAQM010000019">
    <property type="protein sequence ID" value="GAA1973796.1"/>
    <property type="molecule type" value="Genomic_DNA"/>
</dbReference>
<reference evidence="3 4" key="1">
    <citation type="journal article" date="2019" name="Int. J. Syst. Evol. Microbiol.">
        <title>The Global Catalogue of Microorganisms (GCM) 10K type strain sequencing project: providing services to taxonomists for standard genome sequencing and annotation.</title>
        <authorList>
            <consortium name="The Broad Institute Genomics Platform"/>
            <consortium name="The Broad Institute Genome Sequencing Center for Infectious Disease"/>
            <person name="Wu L."/>
            <person name="Ma J."/>
        </authorList>
    </citation>
    <scope>NUCLEOTIDE SEQUENCE [LARGE SCALE GENOMIC DNA]</scope>
    <source>
        <strain evidence="3 4">JCM 16013</strain>
    </source>
</reference>
<comment type="caution">
    <text evidence="3">The sequence shown here is derived from an EMBL/GenBank/DDBJ whole genome shotgun (WGS) entry which is preliminary data.</text>
</comment>
<dbReference type="RefSeq" id="WP_344658303.1">
    <property type="nucleotide sequence ID" value="NZ_BAAAQM010000019.1"/>
</dbReference>
<keyword evidence="4" id="KW-1185">Reference proteome</keyword>
<protein>
    <recommendedName>
        <fullName evidence="5">Epoxide hydrolase</fullName>
    </recommendedName>
</protein>
<evidence type="ECO:0000313" key="4">
    <source>
        <dbReference type="Proteomes" id="UP001499854"/>
    </source>
</evidence>
<dbReference type="Proteomes" id="UP001499854">
    <property type="component" value="Unassembled WGS sequence"/>
</dbReference>
<evidence type="ECO:0000256" key="1">
    <source>
        <dbReference type="ARBA" id="ARBA00010088"/>
    </source>
</evidence>
<proteinExistence type="inferred from homology"/>
<sequence length="193" mass="21285">MTQRTRAQDPQIALSPGAHCPSVRRSSSLWPATIGSATSGQITQVQSTRPQTLGYGLNDSPAGLAAWILDKWRSWADSGGDLNATFGRDSLLTMLTIWWATESINSSTRDYYDNRWHGTEIGPTDRVRVPTAMAVFTESLVPEGEPPRSWYERLYEVRRWTVFPHGGHFVAAEVPDALAADVGEFFDGLTSVA</sequence>
<dbReference type="PANTHER" id="PTHR21661:SF35">
    <property type="entry name" value="EPOXIDE HYDROLASE"/>
    <property type="match status" value="1"/>
</dbReference>
<evidence type="ECO:0000313" key="3">
    <source>
        <dbReference type="EMBL" id="GAA1973796.1"/>
    </source>
</evidence>
<organism evidence="3 4">
    <name type="scientific">Catenulispora subtropica</name>
    <dbReference type="NCBI Taxonomy" id="450798"/>
    <lineage>
        <taxon>Bacteria</taxon>
        <taxon>Bacillati</taxon>
        <taxon>Actinomycetota</taxon>
        <taxon>Actinomycetes</taxon>
        <taxon>Catenulisporales</taxon>
        <taxon>Catenulisporaceae</taxon>
        <taxon>Catenulispora</taxon>
    </lineage>
</organism>
<name>A0ABN2RRY5_9ACTN</name>
<dbReference type="Gene3D" id="3.40.50.1820">
    <property type="entry name" value="alpha/beta hydrolase"/>
    <property type="match status" value="1"/>
</dbReference>
<keyword evidence="2" id="KW-0378">Hydrolase</keyword>
<accession>A0ABN2RRY5</accession>